<sequence>MNPLAAARSARPLAPRIARRTSTVSRLVLSSSTPRFASSASASSSSSALHLATKASTSSLTPASRQIRRTFATATSTEHTPSSSLEPLFHSSAASAAHSPVVGSEGVQSILADTGKLLANDVGGSANWYDRIRSAEIDLEATRRGRLAVIGDPLAAPHDVVSAVLQDPLSDSEVMRKALLNRYFGTGNETLTISYDEKASRSEGHLTCPSGWLQASKYDVVEVQVDAPFSEASSSLVAADTVLVVLDPIRLASAPAVAYLLPLVLAKGNVHFVVNGTLPPHVTEEQLRARLENQIKSVVAPGLHGKAECSVSFVKAETALKALFALDVALAGQAGNKGSAFDVFQRDFLASNLGPLQSQLMTSLPAEYQLKTAACTAHLALAYTEGVIAGDRSVLSQAANVVTELRSEAHNAGSRAERVSVVARGIEGGVVEGSVEQSLDSSKRDLEHMFSSRFSWLGLVARLRVDDVAAELGAYLSRSFARDVERQLIFEAGELAQLQTSLGEQANKTARTLIAPHAADTSSPHPGHPFSSPLLLNHLQSLALSVPRVTPGTLLAPVTTRRNQLLATAVPRLQVAAQRSLMTTYALALCGSSVSWCASMPPFDLVSGYAALGTGALSIVGSLAMGQALWQRAQNKWWKDWNRVTDMMKDDLAETYDAAVEGLVLAQPDAAATGLSTLVDKRQSRLDDLERRSQVLHSRLAATGLTSTGDKQ</sequence>
<feature type="domain" description="Mmc1 C-terminal" evidence="1">
    <location>
        <begin position="443"/>
        <end position="640"/>
    </location>
</feature>
<organism evidence="2 3">
    <name type="scientific">Apiotrichum porosum</name>
    <dbReference type="NCBI Taxonomy" id="105984"/>
    <lineage>
        <taxon>Eukaryota</taxon>
        <taxon>Fungi</taxon>
        <taxon>Dikarya</taxon>
        <taxon>Basidiomycota</taxon>
        <taxon>Agaricomycotina</taxon>
        <taxon>Tremellomycetes</taxon>
        <taxon>Trichosporonales</taxon>
        <taxon>Trichosporonaceae</taxon>
        <taxon>Apiotrichum</taxon>
    </lineage>
</organism>
<evidence type="ECO:0000313" key="3">
    <source>
        <dbReference type="Proteomes" id="UP000279236"/>
    </source>
</evidence>
<evidence type="ECO:0000313" key="2">
    <source>
        <dbReference type="EMBL" id="RSH84504.1"/>
    </source>
</evidence>
<dbReference type="AlphaFoldDB" id="A0A427Y053"/>
<dbReference type="InterPro" id="IPR056196">
    <property type="entry name" value="Mmc1_C"/>
</dbReference>
<dbReference type="Proteomes" id="UP000279236">
    <property type="component" value="Unassembled WGS sequence"/>
</dbReference>
<dbReference type="GeneID" id="39590569"/>
<protein>
    <recommendedName>
        <fullName evidence="1">Mmc1 C-terminal domain-containing protein</fullName>
    </recommendedName>
</protein>
<dbReference type="PANTHER" id="PTHR38644">
    <property type="entry name" value="EXPRESSED PROTEIN"/>
    <property type="match status" value="1"/>
</dbReference>
<gene>
    <name evidence="2" type="ORF">EHS24_006026</name>
</gene>
<proteinExistence type="predicted"/>
<dbReference type="PANTHER" id="PTHR38644:SF1">
    <property type="entry name" value="EXPRESSED PROTEIN"/>
    <property type="match status" value="1"/>
</dbReference>
<dbReference type="Pfam" id="PF23868">
    <property type="entry name" value="Mmc1_C"/>
    <property type="match status" value="1"/>
</dbReference>
<accession>A0A427Y053</accession>
<comment type="caution">
    <text evidence="2">The sequence shown here is derived from an EMBL/GenBank/DDBJ whole genome shotgun (WGS) entry which is preliminary data.</text>
</comment>
<dbReference type="RefSeq" id="XP_028477952.1">
    <property type="nucleotide sequence ID" value="XM_028621500.1"/>
</dbReference>
<reference evidence="2 3" key="1">
    <citation type="submission" date="2018-11" db="EMBL/GenBank/DDBJ databases">
        <title>Genome sequence of Apiotrichum porosum DSM 27194.</title>
        <authorList>
            <person name="Aliyu H."/>
            <person name="Gorte O."/>
            <person name="Ochsenreither K."/>
        </authorList>
    </citation>
    <scope>NUCLEOTIDE SEQUENCE [LARGE SCALE GENOMIC DNA]</scope>
    <source>
        <strain evidence="2 3">DSM 27194</strain>
    </source>
</reference>
<evidence type="ECO:0000259" key="1">
    <source>
        <dbReference type="Pfam" id="PF23868"/>
    </source>
</evidence>
<dbReference type="EMBL" id="RSCE01000003">
    <property type="protein sequence ID" value="RSH84504.1"/>
    <property type="molecule type" value="Genomic_DNA"/>
</dbReference>
<dbReference type="OrthoDB" id="5319015at2759"/>
<keyword evidence="3" id="KW-1185">Reference proteome</keyword>
<name>A0A427Y053_9TREE</name>